<dbReference type="SUPFAM" id="SSF53300">
    <property type="entry name" value="vWA-like"/>
    <property type="match status" value="1"/>
</dbReference>
<gene>
    <name evidence="3" type="ORF">RUM4293_03764</name>
</gene>
<keyword evidence="1" id="KW-1133">Transmembrane helix</keyword>
<organism evidence="3 4">
    <name type="scientific">Ruegeria atlantica</name>
    <dbReference type="NCBI Taxonomy" id="81569"/>
    <lineage>
        <taxon>Bacteria</taxon>
        <taxon>Pseudomonadati</taxon>
        <taxon>Pseudomonadota</taxon>
        <taxon>Alphaproteobacteria</taxon>
        <taxon>Rhodobacterales</taxon>
        <taxon>Roseobacteraceae</taxon>
        <taxon>Ruegeria</taxon>
    </lineage>
</organism>
<dbReference type="Pfam" id="PF13400">
    <property type="entry name" value="Tad"/>
    <property type="match status" value="1"/>
</dbReference>
<evidence type="ECO:0000313" key="3">
    <source>
        <dbReference type="EMBL" id="CUH44856.1"/>
    </source>
</evidence>
<keyword evidence="1" id="KW-0812">Transmembrane</keyword>
<dbReference type="EMBL" id="CYPS01000057">
    <property type="protein sequence ID" value="CUH44856.1"/>
    <property type="molecule type" value="Genomic_DNA"/>
</dbReference>
<evidence type="ECO:0000313" key="4">
    <source>
        <dbReference type="Proteomes" id="UP000050786"/>
    </source>
</evidence>
<feature type="domain" description="Putative Flp pilus-assembly TadG-like N-terminal" evidence="2">
    <location>
        <begin position="32"/>
        <end position="76"/>
    </location>
</feature>
<keyword evidence="4" id="KW-1185">Reference proteome</keyword>
<dbReference type="Proteomes" id="UP000050786">
    <property type="component" value="Unassembled WGS sequence"/>
</dbReference>
<sequence>MKMRVFKSDSKNCNSAAAVARRFSRDEDGGVFIIFVVLGFLLIFATAGIGVDIMNFERDRASLQGTLDRAVLAAANVKQKLPPAEVVKSYVEKSDVRGKLTEEPEVEDDPRVGARKVTARAEVDVQTHFMWFFGYPKLTASVTSVAEEAIGSLEIAMVLDISGSMSWDSATDSKSKMEVLQEAATQFVTTMYDKENPDKISISIIPYNNQVNAGANILGNMPGVTTEHNYSHCVDFKDSDFEEYWIDPNKRLNRTAHFDRRNYNDDYNDEIHEISRSVCTTRAGSDITAVTNVISDLHNQIAAMSPGGNTSIDIGVKWGAALLDPQFQPVINKLSKQNADPDAINPDTGLDNNTGLTPKKIVPVTFDNRPMAYESNVKKIMIVMTDGENTENWVLNEAYRDGASDVWYNPNYEHEVTSCWYNRYGNLRCRTDRYGGEYSVRTSAPGDTPEYYWTRQELEGQSEPFGGEAADQSVRLTYPELWNRVTLDWNAEYNYAWQSNHNQTWYDNAFTEIYRTKKDTRLQEICTKVKGKDVDVYGIAFEAPSVGVTAIRNCSSGAGFFYEVKADGKLGDLTLPQVFDSIATAIKQLRLTQ</sequence>
<dbReference type="InterPro" id="IPR036465">
    <property type="entry name" value="vWFA_dom_sf"/>
</dbReference>
<feature type="transmembrane region" description="Helical" evidence="1">
    <location>
        <begin position="31"/>
        <end position="51"/>
    </location>
</feature>
<proteinExistence type="predicted"/>
<reference evidence="4" key="1">
    <citation type="submission" date="2015-09" db="EMBL/GenBank/DDBJ databases">
        <authorList>
            <person name="Rodrigo-Torres L."/>
            <person name="Arahal D.R."/>
        </authorList>
    </citation>
    <scope>NUCLEOTIDE SEQUENCE [LARGE SCALE GENOMIC DNA]</scope>
    <source>
        <strain evidence="4">CECT 4293</strain>
    </source>
</reference>
<protein>
    <submittedName>
        <fullName evidence="3">Flp pilus assembly protein TadG</fullName>
    </submittedName>
</protein>
<dbReference type="Gene3D" id="3.40.50.410">
    <property type="entry name" value="von Willebrand factor, type A domain"/>
    <property type="match status" value="2"/>
</dbReference>
<evidence type="ECO:0000259" key="2">
    <source>
        <dbReference type="Pfam" id="PF13400"/>
    </source>
</evidence>
<evidence type="ECO:0000256" key="1">
    <source>
        <dbReference type="SAM" id="Phobius"/>
    </source>
</evidence>
<dbReference type="RefSeq" id="WP_058274796.1">
    <property type="nucleotide sequence ID" value="NZ_CYPS01000057.1"/>
</dbReference>
<accession>A0A0P1ES59</accession>
<name>A0A0P1ES59_9RHOB</name>
<dbReference type="AlphaFoldDB" id="A0A0P1ES59"/>
<dbReference type="InterPro" id="IPR028087">
    <property type="entry name" value="Tad_N"/>
</dbReference>
<keyword evidence="1" id="KW-0472">Membrane</keyword>